<dbReference type="PANTHER" id="PTHR40047">
    <property type="entry name" value="UPF0703 PROTEIN YCGQ"/>
    <property type="match status" value="1"/>
</dbReference>
<keyword evidence="5" id="KW-1185">Reference proteome</keyword>
<dbReference type="InterPro" id="IPR015402">
    <property type="entry name" value="DUF1980"/>
</dbReference>
<dbReference type="PANTHER" id="PTHR40047:SF1">
    <property type="entry name" value="UPF0703 PROTEIN YCGQ"/>
    <property type="match status" value="1"/>
</dbReference>
<protein>
    <submittedName>
        <fullName evidence="4">Putative membrane protein</fullName>
    </submittedName>
</protein>
<dbReference type="Pfam" id="PF21537">
    <property type="entry name" value="DUF1980_C"/>
    <property type="match status" value="1"/>
</dbReference>
<reference evidence="4 5" key="1">
    <citation type="submission" date="2016-10" db="EMBL/GenBank/DDBJ databases">
        <authorList>
            <person name="de Groot N.N."/>
        </authorList>
    </citation>
    <scope>NUCLEOTIDE SEQUENCE [LARGE SCALE GENOMIC DNA]</scope>
    <source>
        <strain evidence="4 5">CGMCC 1.7727</strain>
    </source>
</reference>
<evidence type="ECO:0000313" key="4">
    <source>
        <dbReference type="EMBL" id="SES12448.1"/>
    </source>
</evidence>
<keyword evidence="1" id="KW-0812">Transmembrane</keyword>
<feature type="transmembrane region" description="Helical" evidence="1">
    <location>
        <begin position="43"/>
        <end position="61"/>
    </location>
</feature>
<feature type="domain" description="DUF1980" evidence="2">
    <location>
        <begin position="9"/>
        <end position="121"/>
    </location>
</feature>
<dbReference type="RefSeq" id="WP_175480503.1">
    <property type="nucleotide sequence ID" value="NZ_FOGL01000019.1"/>
</dbReference>
<evidence type="ECO:0000313" key="5">
    <source>
        <dbReference type="Proteomes" id="UP000199687"/>
    </source>
</evidence>
<accession>A0A1H9USX0</accession>
<gene>
    <name evidence="4" type="ORF">SAMN04487944_11928</name>
</gene>
<keyword evidence="1" id="KW-1133">Transmembrane helix</keyword>
<dbReference type="Proteomes" id="UP000199687">
    <property type="component" value="Unassembled WGS sequence"/>
</dbReference>
<feature type="transmembrane region" description="Helical" evidence="1">
    <location>
        <begin position="91"/>
        <end position="109"/>
    </location>
</feature>
<evidence type="ECO:0000256" key="1">
    <source>
        <dbReference type="SAM" id="Phobius"/>
    </source>
</evidence>
<dbReference type="STRING" id="531814.SAMN04487944_11928"/>
<proteinExistence type="predicted"/>
<dbReference type="InterPro" id="IPR052955">
    <property type="entry name" value="UPF0703_membrane_permease"/>
</dbReference>
<organism evidence="4 5">
    <name type="scientific">Gracilibacillus ureilyticus</name>
    <dbReference type="NCBI Taxonomy" id="531814"/>
    <lineage>
        <taxon>Bacteria</taxon>
        <taxon>Bacillati</taxon>
        <taxon>Bacillota</taxon>
        <taxon>Bacilli</taxon>
        <taxon>Bacillales</taxon>
        <taxon>Bacillaceae</taxon>
        <taxon>Gracilibacillus</taxon>
    </lineage>
</organism>
<feature type="transmembrane region" description="Helical" evidence="1">
    <location>
        <begin position="7"/>
        <end position="23"/>
    </location>
</feature>
<dbReference type="AlphaFoldDB" id="A0A1H9USX0"/>
<dbReference type="Pfam" id="PF09323">
    <property type="entry name" value="DUF1980"/>
    <property type="match status" value="1"/>
</dbReference>
<dbReference type="InterPro" id="IPR048447">
    <property type="entry name" value="DUF1980_C"/>
</dbReference>
<evidence type="ECO:0000259" key="2">
    <source>
        <dbReference type="Pfam" id="PF09323"/>
    </source>
</evidence>
<dbReference type="NCBIfam" id="TIGR03943">
    <property type="entry name" value="TIGR03943 family putative permease subunit"/>
    <property type="match status" value="1"/>
</dbReference>
<sequence length="310" mass="35479">MSINWQQLVRAVILFLFFLYIYQLHLTGDLLKLVNPKYETLSMIGAMLFLLLFFSQLFRVVSFSKHTAVHHCTDSHHHDHGDQPMNWKKGINYFILVCPLLTGFIFPLATLDASIARNKGATMFLTNQEETSIPIEESYTDETNPTLSEGNPGDENEIDPNVYQNKISKADYDQFKNKLVNLSHIDMNDVLYSSIYQQVMENPDLYHGKEITLTGFVYREKGFQPNQLVIGRFLITHCVADASLIGFLTQFDEEITVEDDTWMSITGKITITDYQGSQMPLIEVVEKEIIETPVQQYVYPLTIDILGTNG</sequence>
<feature type="domain" description="DUF1980" evidence="3">
    <location>
        <begin position="163"/>
        <end position="300"/>
    </location>
</feature>
<name>A0A1H9USX0_9BACI</name>
<dbReference type="EMBL" id="FOGL01000019">
    <property type="protein sequence ID" value="SES12448.1"/>
    <property type="molecule type" value="Genomic_DNA"/>
</dbReference>
<dbReference type="InterPro" id="IPR048493">
    <property type="entry name" value="DUF1980_N"/>
</dbReference>
<evidence type="ECO:0000259" key="3">
    <source>
        <dbReference type="Pfam" id="PF21537"/>
    </source>
</evidence>
<keyword evidence="1" id="KW-0472">Membrane</keyword>